<dbReference type="Pfam" id="PF00037">
    <property type="entry name" value="Fer4"/>
    <property type="match status" value="1"/>
</dbReference>
<evidence type="ECO:0000256" key="6">
    <source>
        <dbReference type="ARBA" id="ARBA00022723"/>
    </source>
</evidence>
<dbReference type="InterPro" id="IPR013785">
    <property type="entry name" value="Aldolase_TIM"/>
</dbReference>
<dbReference type="PANTHER" id="PTHR30352:SF4">
    <property type="entry name" value="PYRUVATE FORMATE-LYASE 2-ACTIVATING ENZYME"/>
    <property type="match status" value="1"/>
</dbReference>
<keyword evidence="5" id="KW-0949">S-adenosyl-L-methionine</keyword>
<dbReference type="AlphaFoldDB" id="E1YFQ7"/>
<dbReference type="GO" id="GO:0051539">
    <property type="term" value="F:4 iron, 4 sulfur cluster binding"/>
    <property type="evidence" value="ECO:0007669"/>
    <property type="project" value="UniProtKB-KW"/>
</dbReference>
<feature type="domain" description="Radical SAM core" evidence="11">
    <location>
        <begin position="24"/>
        <end position="317"/>
    </location>
</feature>
<dbReference type="InterPro" id="IPR058240">
    <property type="entry name" value="rSAM_sf"/>
</dbReference>
<proteinExistence type="inferred from homology"/>
<dbReference type="InterPro" id="IPR017896">
    <property type="entry name" value="4Fe4S_Fe-S-bd"/>
</dbReference>
<dbReference type="InterPro" id="IPR012839">
    <property type="entry name" value="Organic_radical_activase"/>
</dbReference>
<dbReference type="GO" id="GO:0016491">
    <property type="term" value="F:oxidoreductase activity"/>
    <property type="evidence" value="ECO:0007669"/>
    <property type="project" value="UniProtKB-KW"/>
</dbReference>
<dbReference type="SFLD" id="SFLDG01066">
    <property type="entry name" value="organic_radical-activating_enz"/>
    <property type="match status" value="1"/>
</dbReference>
<dbReference type="EMBL" id="FR695872">
    <property type="protein sequence ID" value="CBX29401.1"/>
    <property type="molecule type" value="Genomic_DNA"/>
</dbReference>
<dbReference type="PROSITE" id="PS00198">
    <property type="entry name" value="4FE4S_FER_1"/>
    <property type="match status" value="1"/>
</dbReference>
<feature type="domain" description="4Fe-4S ferredoxin-type" evidence="10">
    <location>
        <begin position="55"/>
        <end position="84"/>
    </location>
</feature>
<dbReference type="PROSITE" id="PS01087">
    <property type="entry name" value="RADICAL_ACTIVATING"/>
    <property type="match status" value="1"/>
</dbReference>
<evidence type="ECO:0000256" key="9">
    <source>
        <dbReference type="ARBA" id="ARBA00023014"/>
    </source>
</evidence>
<evidence type="ECO:0000256" key="1">
    <source>
        <dbReference type="ARBA" id="ARBA00001966"/>
    </source>
</evidence>
<evidence type="ECO:0000256" key="2">
    <source>
        <dbReference type="ARBA" id="ARBA00009777"/>
    </source>
</evidence>
<comment type="subunit">
    <text evidence="3">Monomer.</text>
</comment>
<dbReference type="SUPFAM" id="SSF54862">
    <property type="entry name" value="4Fe-4S ferredoxins"/>
    <property type="match status" value="1"/>
</dbReference>
<dbReference type="NCBIfam" id="TIGR02494">
    <property type="entry name" value="PFLE_PFLC"/>
    <property type="match status" value="1"/>
</dbReference>
<dbReference type="Gene3D" id="3.30.70.20">
    <property type="match status" value="1"/>
</dbReference>
<evidence type="ECO:0000256" key="8">
    <source>
        <dbReference type="ARBA" id="ARBA00023004"/>
    </source>
</evidence>
<dbReference type="Gene3D" id="3.20.20.70">
    <property type="entry name" value="Aldolase class I"/>
    <property type="match status" value="1"/>
</dbReference>
<dbReference type="InterPro" id="IPR007197">
    <property type="entry name" value="rSAM"/>
</dbReference>
<dbReference type="InterPro" id="IPR040074">
    <property type="entry name" value="BssD/PflA/YjjW"/>
</dbReference>
<dbReference type="Pfam" id="PF04055">
    <property type="entry name" value="Radical_SAM"/>
    <property type="match status" value="1"/>
</dbReference>
<organism evidence="12">
    <name type="scientific">uncultured Desulfobacterium sp</name>
    <dbReference type="NCBI Taxonomy" id="201089"/>
    <lineage>
        <taxon>Bacteria</taxon>
        <taxon>Pseudomonadati</taxon>
        <taxon>Thermodesulfobacteriota</taxon>
        <taxon>Desulfobacteria</taxon>
        <taxon>Desulfobacterales</taxon>
        <taxon>Desulfobacteriaceae</taxon>
        <taxon>Desulfobacterium</taxon>
        <taxon>environmental samples</taxon>
    </lineage>
</organism>
<comment type="cofactor">
    <cofactor evidence="1">
        <name>[4Fe-4S] cluster</name>
        <dbReference type="ChEBI" id="CHEBI:49883"/>
    </cofactor>
</comment>
<feature type="domain" description="4Fe-4S ferredoxin-type" evidence="10">
    <location>
        <begin position="97"/>
        <end position="126"/>
    </location>
</feature>
<evidence type="ECO:0000256" key="7">
    <source>
        <dbReference type="ARBA" id="ARBA00023002"/>
    </source>
</evidence>
<keyword evidence="8" id="KW-0408">Iron</keyword>
<dbReference type="SUPFAM" id="SSF102114">
    <property type="entry name" value="Radical SAM enzymes"/>
    <property type="match status" value="1"/>
</dbReference>
<dbReference type="PROSITE" id="PS51379">
    <property type="entry name" value="4FE4S_FER_2"/>
    <property type="match status" value="2"/>
</dbReference>
<gene>
    <name evidence="12" type="ORF">N47_J03820</name>
</gene>
<keyword evidence="7" id="KW-0560">Oxidoreductase</keyword>
<dbReference type="SFLD" id="SFLDS00029">
    <property type="entry name" value="Radical_SAM"/>
    <property type="match status" value="1"/>
</dbReference>
<dbReference type="InterPro" id="IPR001989">
    <property type="entry name" value="Radical_activat_CS"/>
</dbReference>
<evidence type="ECO:0008006" key="13">
    <source>
        <dbReference type="Google" id="ProtNLM"/>
    </source>
</evidence>
<dbReference type="PANTHER" id="PTHR30352">
    <property type="entry name" value="PYRUVATE FORMATE-LYASE-ACTIVATING ENZYME"/>
    <property type="match status" value="1"/>
</dbReference>
<evidence type="ECO:0000256" key="5">
    <source>
        <dbReference type="ARBA" id="ARBA00022691"/>
    </source>
</evidence>
<name>E1YFQ7_9BACT</name>
<sequence>MPHQTAMDKEESFLVTNIQRFSLNDGPGIRTTIFLKGCLLNCAWCHNPECINFQEELFHHADKCVRCGTCVAACPEKAIAPPGKRTEKCTEDLRDVKPPIIDRSKCTLCMKCVDVCPQNAITRVSSVMTLDEAFSEIKSDDVFYRSSGGGMTLSGGEPLLHPKTALALLRLAKENSIHTAVDTSGFLDWELFERVLPYVDLFLFDIKVMDEKKHLKWTGKSNRLIFENAKKLAKNRANIRLRLPVVHDVNFYAPEYAEQVLKFAEELGGAVSGIDVLPYHNFAEKKYDQLGRNYFFKGFPNLNEEDVAEYGEILRGKGNAPWEVTIGGIQKADNAKDS</sequence>
<accession>E1YFQ7</accession>
<evidence type="ECO:0000256" key="3">
    <source>
        <dbReference type="ARBA" id="ARBA00011245"/>
    </source>
</evidence>
<reference evidence="12" key="1">
    <citation type="journal article" date="2011" name="Environ. Microbiol.">
        <title>Genomic insights into the metabolic potential of the polycyclic aromatic hydrocarbon degrading sulfate-reducing Deltaproteobacterium N47.</title>
        <authorList>
            <person name="Bergmann F."/>
            <person name="Selesi D."/>
            <person name="Weinmaier T."/>
            <person name="Tischler P."/>
            <person name="Rattei T."/>
            <person name="Meckenstock R.U."/>
        </authorList>
    </citation>
    <scope>NUCLEOTIDE SEQUENCE</scope>
</reference>
<evidence type="ECO:0000256" key="4">
    <source>
        <dbReference type="ARBA" id="ARBA00022485"/>
    </source>
</evidence>
<dbReference type="GO" id="GO:0046872">
    <property type="term" value="F:metal ion binding"/>
    <property type="evidence" value="ECO:0007669"/>
    <property type="project" value="UniProtKB-KW"/>
</dbReference>
<dbReference type="Pfam" id="PF13353">
    <property type="entry name" value="Fer4_12"/>
    <property type="match status" value="1"/>
</dbReference>
<evidence type="ECO:0000259" key="10">
    <source>
        <dbReference type="PROSITE" id="PS51379"/>
    </source>
</evidence>
<protein>
    <recommendedName>
        <fullName evidence="13">4-hydroxyphenylacetate decarboxylase activating enzyme</fullName>
    </recommendedName>
</protein>
<dbReference type="PROSITE" id="PS51918">
    <property type="entry name" value="RADICAL_SAM"/>
    <property type="match status" value="1"/>
</dbReference>
<keyword evidence="6" id="KW-0479">Metal-binding</keyword>
<keyword evidence="9" id="KW-0411">Iron-sulfur</keyword>
<dbReference type="SFLD" id="SFLDG01118">
    <property type="entry name" value="activating_enzymes__group_2"/>
    <property type="match status" value="1"/>
</dbReference>
<dbReference type="InterPro" id="IPR017900">
    <property type="entry name" value="4Fe4S_Fe_S_CS"/>
</dbReference>
<keyword evidence="4" id="KW-0004">4Fe-4S</keyword>
<comment type="similarity">
    <text evidence="2">Belongs to the organic radical-activating enzymes family.</text>
</comment>
<dbReference type="InterPro" id="IPR034457">
    <property type="entry name" value="Organic_radical-activating"/>
</dbReference>
<dbReference type="PIRSF" id="PIRSF000371">
    <property type="entry name" value="PFL_act_enz"/>
    <property type="match status" value="1"/>
</dbReference>
<evidence type="ECO:0000313" key="12">
    <source>
        <dbReference type="EMBL" id="CBX29401.1"/>
    </source>
</evidence>
<evidence type="ECO:0000259" key="11">
    <source>
        <dbReference type="PROSITE" id="PS51918"/>
    </source>
</evidence>